<dbReference type="GO" id="GO:0003937">
    <property type="term" value="F:IMP cyclohydrolase activity"/>
    <property type="evidence" value="ECO:0007669"/>
    <property type="project" value="InterPro"/>
</dbReference>
<dbReference type="SUPFAM" id="SSF53927">
    <property type="entry name" value="Cytidine deaminase-like"/>
    <property type="match status" value="1"/>
</dbReference>
<organism evidence="1 2">
    <name type="scientific">Paralvinella palmiformis</name>
    <dbReference type="NCBI Taxonomy" id="53620"/>
    <lineage>
        <taxon>Eukaryota</taxon>
        <taxon>Metazoa</taxon>
        <taxon>Spiralia</taxon>
        <taxon>Lophotrochozoa</taxon>
        <taxon>Annelida</taxon>
        <taxon>Polychaeta</taxon>
        <taxon>Sedentaria</taxon>
        <taxon>Canalipalpata</taxon>
        <taxon>Terebellida</taxon>
        <taxon>Terebelliformia</taxon>
        <taxon>Alvinellidae</taxon>
        <taxon>Paralvinella</taxon>
    </lineage>
</organism>
<dbReference type="GO" id="GO:0006189">
    <property type="term" value="P:'de novo' IMP biosynthetic process"/>
    <property type="evidence" value="ECO:0007669"/>
    <property type="project" value="TreeGrafter"/>
</dbReference>
<comment type="caution">
    <text evidence="1">The sequence shown here is derived from an EMBL/GenBank/DDBJ whole genome shotgun (WGS) entry which is preliminary data.</text>
</comment>
<dbReference type="Pfam" id="PF01808">
    <property type="entry name" value="AICARFT_IMPCHas"/>
    <property type="match status" value="1"/>
</dbReference>
<dbReference type="PANTHER" id="PTHR11692:SF0">
    <property type="entry name" value="BIFUNCTIONAL PURINE BIOSYNTHESIS PROTEIN ATIC"/>
    <property type="match status" value="1"/>
</dbReference>
<dbReference type="Proteomes" id="UP001208570">
    <property type="component" value="Unassembled WGS sequence"/>
</dbReference>
<dbReference type="InterPro" id="IPR002695">
    <property type="entry name" value="PurH-like"/>
</dbReference>
<evidence type="ECO:0000313" key="2">
    <source>
        <dbReference type="Proteomes" id="UP001208570"/>
    </source>
</evidence>
<evidence type="ECO:0008006" key="3">
    <source>
        <dbReference type="Google" id="ProtNLM"/>
    </source>
</evidence>
<dbReference type="InterPro" id="IPR016193">
    <property type="entry name" value="Cytidine_deaminase-like"/>
</dbReference>
<gene>
    <name evidence="1" type="ORF">LSH36_141g07023</name>
</gene>
<dbReference type="PANTHER" id="PTHR11692">
    <property type="entry name" value="BIFUNCTIONAL PURINE BIOSYNTHESIS PROTEIN PURH"/>
    <property type="match status" value="1"/>
</dbReference>
<reference evidence="1" key="1">
    <citation type="journal article" date="2023" name="Mol. Biol. Evol.">
        <title>Third-Generation Sequencing Reveals the Adaptive Role of the Epigenome in Three Deep-Sea Polychaetes.</title>
        <authorList>
            <person name="Perez M."/>
            <person name="Aroh O."/>
            <person name="Sun Y."/>
            <person name="Lan Y."/>
            <person name="Juniper S.K."/>
            <person name="Young C.R."/>
            <person name="Angers B."/>
            <person name="Qian P.Y."/>
        </authorList>
    </citation>
    <scope>NUCLEOTIDE SEQUENCE</scope>
    <source>
        <strain evidence="1">P08H-3</strain>
    </source>
</reference>
<proteinExistence type="predicted"/>
<dbReference type="GO" id="GO:0005829">
    <property type="term" value="C:cytosol"/>
    <property type="evidence" value="ECO:0007669"/>
    <property type="project" value="TreeGrafter"/>
</dbReference>
<dbReference type="InterPro" id="IPR024051">
    <property type="entry name" value="AICAR_Tfase_dup_dom_sf"/>
</dbReference>
<evidence type="ECO:0000313" key="1">
    <source>
        <dbReference type="EMBL" id="KAK2160051.1"/>
    </source>
</evidence>
<sequence length="278" mass="30671">MMVIKRGPITPFPFSWSKPVPYGCISLQAFSHTAEYDKAISDYFRREYCQGTAQLPLRYGMNPHQKPAQIYTTLPELPIKVMNGAPGFINLCDALNAWQLVRELKKALDIPAAASFKHVSPAGAAVGLPLTDEQAKVCMVDDMKEELTPLATAYARARGADRMSSFGDFIALSDVCDVSDGIIAPGYEEEALTILRKKKGGNYCVLQAEREQWLSQLKGVCLSSDAFFPFRDSIDRAQQSGVEYVASPSGSNNDQCVIEACDEHAMTLAHTTLRLFHH</sequence>
<dbReference type="SMART" id="SM00798">
    <property type="entry name" value="AICARFT_IMPCHas"/>
    <property type="match status" value="1"/>
</dbReference>
<dbReference type="GO" id="GO:0004643">
    <property type="term" value="F:phosphoribosylaminoimidazolecarboxamide formyltransferase activity"/>
    <property type="evidence" value="ECO:0007669"/>
    <property type="project" value="InterPro"/>
</dbReference>
<name>A0AAD9JVL5_9ANNE</name>
<dbReference type="FunFam" id="3.40.140.20:FF:000003">
    <property type="entry name" value="Bifunctional purine biosynthesis protein"/>
    <property type="match status" value="1"/>
</dbReference>
<dbReference type="Gene3D" id="3.40.140.20">
    <property type="match status" value="2"/>
</dbReference>
<dbReference type="AlphaFoldDB" id="A0AAD9JVL5"/>
<accession>A0AAD9JVL5</accession>
<keyword evidence="2" id="KW-1185">Reference proteome</keyword>
<dbReference type="EMBL" id="JAODUP010000141">
    <property type="protein sequence ID" value="KAK2160051.1"/>
    <property type="molecule type" value="Genomic_DNA"/>
</dbReference>
<protein>
    <recommendedName>
        <fullName evidence="3">Phosphoribosylaminoimidazolecarboxamide formyltransferase</fullName>
    </recommendedName>
</protein>